<evidence type="ECO:0000313" key="2">
    <source>
        <dbReference type="EMBL" id="KAK2946324.1"/>
    </source>
</evidence>
<evidence type="ECO:0000313" key="3">
    <source>
        <dbReference type="Proteomes" id="UP001281761"/>
    </source>
</evidence>
<name>A0ABQ9X3I0_9EUKA</name>
<comment type="caution">
    <text evidence="2">The sequence shown here is derived from an EMBL/GenBank/DDBJ whole genome shotgun (WGS) entry which is preliminary data.</text>
</comment>
<reference evidence="2 3" key="1">
    <citation type="journal article" date="2022" name="bioRxiv">
        <title>Genomics of Preaxostyla Flagellates Illuminates Evolutionary Transitions and the Path Towards Mitochondrial Loss.</title>
        <authorList>
            <person name="Novak L.V.F."/>
            <person name="Treitli S.C."/>
            <person name="Pyrih J."/>
            <person name="Halakuc P."/>
            <person name="Pipaliya S.V."/>
            <person name="Vacek V."/>
            <person name="Brzon O."/>
            <person name="Soukal P."/>
            <person name="Eme L."/>
            <person name="Dacks J.B."/>
            <person name="Karnkowska A."/>
            <person name="Elias M."/>
            <person name="Hampl V."/>
        </authorList>
    </citation>
    <scope>NUCLEOTIDE SEQUENCE [LARGE SCALE GENOMIC DNA]</scope>
    <source>
        <strain evidence="2">NAU3</strain>
        <tissue evidence="2">Gut</tissue>
    </source>
</reference>
<dbReference type="InterPro" id="IPR003323">
    <property type="entry name" value="OTU_dom"/>
</dbReference>
<dbReference type="CDD" id="cd22744">
    <property type="entry name" value="OTU"/>
    <property type="match status" value="1"/>
</dbReference>
<evidence type="ECO:0000259" key="1">
    <source>
        <dbReference type="PROSITE" id="PS50802"/>
    </source>
</evidence>
<keyword evidence="3" id="KW-1185">Reference proteome</keyword>
<sequence length="301" mass="34608">MVASRDRATLEEVCKRRFKKGTEIVTDMWRGDGFADTKKKKHNDVKHSRNELVGSDGATTNHIEARWKHVRASLPKNGLPRWFHEGYIQAEQLRKMPWTFQDFLRECGSVTKVQLDLMLSFEDEEKQTTITLLTVDSDRRKLNAELIQKSEKAIRSHQNRKLHVIQKQQSLASIQLDEERGPDSPRFVTPITIQISYVHLSKRRDTKRDWVEDVDGDGNCGLSAIRKTLTQQELEAHPDLRGELADEEKTNPHFFEEFGDNFEVGTYHADVGVIGIDGSWISELDLAAFSHILERPIECMG</sequence>
<dbReference type="EMBL" id="JARBJD010000231">
    <property type="protein sequence ID" value="KAK2946324.1"/>
    <property type="molecule type" value="Genomic_DNA"/>
</dbReference>
<dbReference type="Proteomes" id="UP001281761">
    <property type="component" value="Unassembled WGS sequence"/>
</dbReference>
<gene>
    <name evidence="2" type="ORF">BLNAU_18774</name>
</gene>
<feature type="domain" description="OTU" evidence="1">
    <location>
        <begin position="209"/>
        <end position="301"/>
    </location>
</feature>
<dbReference type="PROSITE" id="PS50802">
    <property type="entry name" value="OTU"/>
    <property type="match status" value="1"/>
</dbReference>
<protein>
    <recommendedName>
        <fullName evidence="1">OTU domain-containing protein</fullName>
    </recommendedName>
</protein>
<accession>A0ABQ9X3I0</accession>
<dbReference type="Pfam" id="PF02338">
    <property type="entry name" value="OTU"/>
    <property type="match status" value="1"/>
</dbReference>
<proteinExistence type="predicted"/>
<dbReference type="Gene3D" id="3.90.70.80">
    <property type="match status" value="1"/>
</dbReference>
<organism evidence="2 3">
    <name type="scientific">Blattamonas nauphoetae</name>
    <dbReference type="NCBI Taxonomy" id="2049346"/>
    <lineage>
        <taxon>Eukaryota</taxon>
        <taxon>Metamonada</taxon>
        <taxon>Preaxostyla</taxon>
        <taxon>Oxymonadida</taxon>
        <taxon>Blattamonas</taxon>
    </lineage>
</organism>